<dbReference type="Pfam" id="PF02770">
    <property type="entry name" value="Acyl-CoA_dh_M"/>
    <property type="match status" value="1"/>
</dbReference>
<evidence type="ECO:0000256" key="10">
    <source>
        <dbReference type="ARBA" id="ARBA00034345"/>
    </source>
</evidence>
<protein>
    <recommendedName>
        <fullName evidence="10">Dibenzothiophene monooxygenase</fullName>
        <ecNumber evidence="9">1.14.14.21</ecNumber>
    </recommendedName>
</protein>
<dbReference type="OrthoDB" id="6184213at2"/>
<dbReference type="Gene3D" id="1.20.140.10">
    <property type="entry name" value="Butyryl-CoA Dehydrogenase, subunit A, domain 3"/>
    <property type="match status" value="1"/>
</dbReference>
<dbReference type="InterPro" id="IPR013786">
    <property type="entry name" value="AcylCoA_DH/ox_N"/>
</dbReference>
<sequence length="405" mass="43773">MGAPSTVTFDLHPRAKRISSDEEAIRVARELAEDFAQDAALRDRERRLPAAELDRFSGSGLWAMSVPKAYGGAGVSFATLAKVIAIISAADPSIGQIPQNHLAFVDVLRVFGSEAQKQRWFGRILEGYRLGNAFSEAQSRTVAEFQTRLRPAGENYVLDGEKFYCTGALFAHFHHVGAMDDEGRLNLAVVPRGAPGLTITDDWSGFGQRITASGSVKLEGVPVAADDVVPVWRGVDVPNANGAVSQIIQAAVDAGIARGAIEATIQFVKETSRPWLDSGKATAGEDLFILRDVGQLMIKLHAAEAMLESAGLAIDAILDGPDAGAVANATIRVAEAKILTTELAIEAGDKLHELAGTRSTLARYNLDRYWRNARTHTLHDPVRWKYFHIGNHLLNGVAPPRHAWS</sequence>
<comment type="pathway">
    <text evidence="7">Sulfur metabolism; dibenzothiophene degradation.</text>
</comment>
<comment type="subcellular location">
    <subcellularLocation>
        <location evidence="1">Cytoplasm</location>
    </subcellularLocation>
</comment>
<organism evidence="17 18">
    <name type="scientific">Arboricoccus pini</name>
    <dbReference type="NCBI Taxonomy" id="1963835"/>
    <lineage>
        <taxon>Bacteria</taxon>
        <taxon>Pseudomonadati</taxon>
        <taxon>Pseudomonadota</taxon>
        <taxon>Alphaproteobacteria</taxon>
        <taxon>Geminicoccales</taxon>
        <taxon>Geminicoccaceae</taxon>
        <taxon>Arboricoccus</taxon>
    </lineage>
</organism>
<dbReference type="Pfam" id="PF08028">
    <property type="entry name" value="Acyl-CoA_dh_2"/>
    <property type="match status" value="1"/>
</dbReference>
<keyword evidence="2" id="KW-0285">Flavoprotein</keyword>
<name>A0A212S3I0_9PROT</name>
<dbReference type="InterPro" id="IPR046373">
    <property type="entry name" value="Acyl-CoA_Oxase/DH_mid-dom_sf"/>
</dbReference>
<dbReference type="EC" id="1.14.14.21" evidence="9"/>
<dbReference type="InterPro" id="IPR023922">
    <property type="entry name" value="S04_starv_induced_SfnB"/>
</dbReference>
<dbReference type="Pfam" id="PF02771">
    <property type="entry name" value="Acyl-CoA_dh_N"/>
    <property type="match status" value="1"/>
</dbReference>
<evidence type="ECO:0000256" key="5">
    <source>
        <dbReference type="ARBA" id="ARBA00023002"/>
    </source>
</evidence>
<dbReference type="InterPro" id="IPR006091">
    <property type="entry name" value="Acyl-CoA_Oxase/DH_mid-dom"/>
</dbReference>
<evidence type="ECO:0000256" key="6">
    <source>
        <dbReference type="ARBA" id="ARBA00023033"/>
    </source>
</evidence>
<reference evidence="17 18" key="1">
    <citation type="submission" date="2017-06" db="EMBL/GenBank/DDBJ databases">
        <authorList>
            <person name="Kim H.J."/>
            <person name="Triplett B.A."/>
        </authorList>
    </citation>
    <scope>NUCLEOTIDE SEQUENCE [LARGE SCALE GENOMIC DNA]</scope>
    <source>
        <strain evidence="17 18">B29T1</strain>
    </source>
</reference>
<dbReference type="SUPFAM" id="SSF47203">
    <property type="entry name" value="Acyl-CoA dehydrogenase C-terminal domain-like"/>
    <property type="match status" value="1"/>
</dbReference>
<evidence type="ECO:0000259" key="14">
    <source>
        <dbReference type="Pfam" id="PF02770"/>
    </source>
</evidence>
<dbReference type="EMBL" id="FYEH01000022">
    <property type="protein sequence ID" value="SNB79656.1"/>
    <property type="molecule type" value="Genomic_DNA"/>
</dbReference>
<dbReference type="RefSeq" id="WP_088563067.1">
    <property type="nucleotide sequence ID" value="NZ_FYEH01000022.1"/>
</dbReference>
<dbReference type="GO" id="GO:0008470">
    <property type="term" value="F:3-methylbutanoyl-CoA dehydrogenase activity"/>
    <property type="evidence" value="ECO:0007669"/>
    <property type="project" value="TreeGrafter"/>
</dbReference>
<evidence type="ECO:0000256" key="11">
    <source>
        <dbReference type="ARBA" id="ARBA00047859"/>
    </source>
</evidence>
<dbReference type="InterPro" id="IPR037069">
    <property type="entry name" value="AcylCoA_DH/ox_N_sf"/>
</dbReference>
<dbReference type="InterPro" id="IPR036250">
    <property type="entry name" value="AcylCo_DH-like_C"/>
</dbReference>
<evidence type="ECO:0000256" key="1">
    <source>
        <dbReference type="ARBA" id="ARBA00004496"/>
    </source>
</evidence>
<feature type="domain" description="Acyl-CoA dehydrogenase C-terminal" evidence="16">
    <location>
        <begin position="247"/>
        <end position="380"/>
    </location>
</feature>
<dbReference type="InterPro" id="IPR009100">
    <property type="entry name" value="AcylCoA_DH/oxidase_NM_dom_sf"/>
</dbReference>
<evidence type="ECO:0000259" key="15">
    <source>
        <dbReference type="Pfam" id="PF02771"/>
    </source>
</evidence>
<comment type="catalytic activity">
    <reaction evidence="13">
        <text>dibenzothiophene + 2 FMNH2 + 2 O2 = dibenzothiophene 5,5-dioxide + 2 FMN + 2 H2O + 2 H(+)</text>
        <dbReference type="Rhea" id="RHEA:49072"/>
        <dbReference type="ChEBI" id="CHEBI:15377"/>
        <dbReference type="ChEBI" id="CHEBI:15378"/>
        <dbReference type="ChEBI" id="CHEBI:15379"/>
        <dbReference type="ChEBI" id="CHEBI:23681"/>
        <dbReference type="ChEBI" id="CHEBI:57618"/>
        <dbReference type="ChEBI" id="CHEBI:58210"/>
        <dbReference type="ChEBI" id="CHEBI:90356"/>
        <dbReference type="EC" id="1.14.14.21"/>
    </reaction>
</comment>
<dbReference type="InterPro" id="IPR013107">
    <property type="entry name" value="Acyl-CoA_DH_C"/>
</dbReference>
<keyword evidence="6" id="KW-0503">Monooxygenase</keyword>
<dbReference type="GO" id="GO:0050660">
    <property type="term" value="F:flavin adenine dinucleotide binding"/>
    <property type="evidence" value="ECO:0007669"/>
    <property type="project" value="InterPro"/>
</dbReference>
<keyword evidence="18" id="KW-1185">Reference proteome</keyword>
<evidence type="ECO:0000256" key="8">
    <source>
        <dbReference type="ARBA" id="ARBA00034317"/>
    </source>
</evidence>
<evidence type="ECO:0000313" key="18">
    <source>
        <dbReference type="Proteomes" id="UP000197065"/>
    </source>
</evidence>
<dbReference type="PANTHER" id="PTHR43884">
    <property type="entry name" value="ACYL-COA DEHYDROGENASE"/>
    <property type="match status" value="1"/>
</dbReference>
<evidence type="ECO:0000259" key="16">
    <source>
        <dbReference type="Pfam" id="PF08028"/>
    </source>
</evidence>
<dbReference type="Proteomes" id="UP000197065">
    <property type="component" value="Unassembled WGS sequence"/>
</dbReference>
<gene>
    <name evidence="17" type="ORF">SAMN07250955_1226</name>
</gene>
<keyword evidence="3" id="KW-0288">FMN</keyword>
<evidence type="ECO:0000256" key="12">
    <source>
        <dbReference type="ARBA" id="ARBA00048445"/>
    </source>
</evidence>
<feature type="domain" description="Acyl-CoA dehydrogenase/oxidase N-terminal" evidence="15">
    <location>
        <begin position="26"/>
        <end position="127"/>
    </location>
</feature>
<keyword evidence="4" id="KW-0547">Nucleotide-binding</keyword>
<evidence type="ECO:0000256" key="2">
    <source>
        <dbReference type="ARBA" id="ARBA00022630"/>
    </source>
</evidence>
<comment type="catalytic activity">
    <reaction evidence="12">
        <text>dibenzothiophene 5-oxide + FMNH2 + O2 = dibenzothiophene 5,5-dioxide + FMN + H2O + H(+)</text>
        <dbReference type="Rhea" id="RHEA:49080"/>
        <dbReference type="ChEBI" id="CHEBI:15377"/>
        <dbReference type="ChEBI" id="CHEBI:15378"/>
        <dbReference type="ChEBI" id="CHEBI:15379"/>
        <dbReference type="ChEBI" id="CHEBI:23683"/>
        <dbReference type="ChEBI" id="CHEBI:57618"/>
        <dbReference type="ChEBI" id="CHEBI:58210"/>
        <dbReference type="ChEBI" id="CHEBI:90356"/>
    </reaction>
</comment>
<evidence type="ECO:0000313" key="17">
    <source>
        <dbReference type="EMBL" id="SNB79656.1"/>
    </source>
</evidence>
<evidence type="ECO:0000256" key="3">
    <source>
        <dbReference type="ARBA" id="ARBA00022643"/>
    </source>
</evidence>
<dbReference type="AlphaFoldDB" id="A0A212S3I0"/>
<dbReference type="GO" id="GO:0006552">
    <property type="term" value="P:L-leucine catabolic process"/>
    <property type="evidence" value="ECO:0007669"/>
    <property type="project" value="TreeGrafter"/>
</dbReference>
<evidence type="ECO:0000256" key="7">
    <source>
        <dbReference type="ARBA" id="ARBA00034307"/>
    </source>
</evidence>
<dbReference type="Gene3D" id="1.10.540.10">
    <property type="entry name" value="Acyl-CoA dehydrogenase/oxidase, N-terminal domain"/>
    <property type="match status" value="1"/>
</dbReference>
<evidence type="ECO:0000256" key="13">
    <source>
        <dbReference type="ARBA" id="ARBA00049456"/>
    </source>
</evidence>
<feature type="domain" description="Acyl-CoA oxidase/dehydrogenase middle" evidence="14">
    <location>
        <begin position="141"/>
        <end position="221"/>
    </location>
</feature>
<comment type="catalytic activity">
    <reaction evidence="11">
        <text>dibenzothiophene + FMNH2 + O2 = dibenzothiophene 5-oxide + FMN + H2O + H(+)</text>
        <dbReference type="Rhea" id="RHEA:49076"/>
        <dbReference type="ChEBI" id="CHEBI:15377"/>
        <dbReference type="ChEBI" id="CHEBI:15378"/>
        <dbReference type="ChEBI" id="CHEBI:15379"/>
        <dbReference type="ChEBI" id="CHEBI:23681"/>
        <dbReference type="ChEBI" id="CHEBI:23683"/>
        <dbReference type="ChEBI" id="CHEBI:57618"/>
        <dbReference type="ChEBI" id="CHEBI:58210"/>
    </reaction>
</comment>
<dbReference type="PANTHER" id="PTHR43884:SF12">
    <property type="entry name" value="ISOVALERYL-COA DEHYDROGENASE, MITOCHONDRIAL-RELATED"/>
    <property type="match status" value="1"/>
</dbReference>
<keyword evidence="5" id="KW-0560">Oxidoreductase</keyword>
<proteinExistence type="inferred from homology"/>
<dbReference type="Gene3D" id="2.40.110.10">
    <property type="entry name" value="Butyryl-CoA Dehydrogenase, subunit A, domain 2"/>
    <property type="match status" value="1"/>
</dbReference>
<dbReference type="PIRSF" id="PIRSF016578">
    <property type="entry name" value="HsaA"/>
    <property type="match status" value="1"/>
</dbReference>
<dbReference type="NCBIfam" id="TIGR04022">
    <property type="entry name" value="sulfur_SfnB"/>
    <property type="match status" value="1"/>
</dbReference>
<dbReference type="GO" id="GO:0005737">
    <property type="term" value="C:cytoplasm"/>
    <property type="evidence" value="ECO:0007669"/>
    <property type="project" value="UniProtKB-SubCell"/>
</dbReference>
<dbReference type="SUPFAM" id="SSF56645">
    <property type="entry name" value="Acyl-CoA dehydrogenase NM domain-like"/>
    <property type="match status" value="1"/>
</dbReference>
<accession>A0A212S3I0</accession>
<evidence type="ECO:0000256" key="9">
    <source>
        <dbReference type="ARBA" id="ARBA00034328"/>
    </source>
</evidence>
<evidence type="ECO:0000256" key="4">
    <source>
        <dbReference type="ARBA" id="ARBA00022741"/>
    </source>
</evidence>
<comment type="similarity">
    <text evidence="8">Belongs to the DszC flavin monooxygenase family.</text>
</comment>
<dbReference type="GO" id="GO:0004497">
    <property type="term" value="F:monooxygenase activity"/>
    <property type="evidence" value="ECO:0007669"/>
    <property type="project" value="UniProtKB-KW"/>
</dbReference>